<accession>A0ABT8EKE6</accession>
<keyword evidence="1" id="KW-0472">Membrane</keyword>
<organism evidence="2 3">
    <name type="scientific">Alcaligenes endophyticus</name>
    <dbReference type="NCBI Taxonomy" id="1929088"/>
    <lineage>
        <taxon>Bacteria</taxon>
        <taxon>Pseudomonadati</taxon>
        <taxon>Pseudomonadota</taxon>
        <taxon>Betaproteobacteria</taxon>
        <taxon>Burkholderiales</taxon>
        <taxon>Alcaligenaceae</taxon>
        <taxon>Alcaligenes</taxon>
    </lineage>
</organism>
<name>A0ABT8EKE6_9BURK</name>
<evidence type="ECO:0000313" key="2">
    <source>
        <dbReference type="EMBL" id="MDN4121755.1"/>
    </source>
</evidence>
<dbReference type="Proteomes" id="UP001168613">
    <property type="component" value="Unassembled WGS sequence"/>
</dbReference>
<evidence type="ECO:0000313" key="3">
    <source>
        <dbReference type="Proteomes" id="UP001168613"/>
    </source>
</evidence>
<gene>
    <name evidence="2" type="ORF">LMS43_10680</name>
</gene>
<dbReference type="EMBL" id="JAJHNU010000003">
    <property type="protein sequence ID" value="MDN4121755.1"/>
    <property type="molecule type" value="Genomic_DNA"/>
</dbReference>
<evidence type="ECO:0008006" key="4">
    <source>
        <dbReference type="Google" id="ProtNLM"/>
    </source>
</evidence>
<sequence>MTTHLVMARQQGAALLLGVLLLGLLGVALVAYFGLSLLAGHTMRQQYANDAVAYSAAVAQSRALNLLSFTQRAQLAHQVALAHLITLASWHQAGLMQQARLRQANPPLHLLALFFGPGAAASYQSSQGLHASDQRALQQAIAEHESAVQHSLRALQRDVLMHLPAEREHIANTVVQANFPELPAHSWQLRIHQDDWSAAWRPEVSMPWHILSGLQHIQGMYAFLHERNHDKRSLWVVDKRCPWRRHELRRRGSTVLGNDGRWRASDTQSLHAIRANRWVGCYSREYPIFIIA</sequence>
<comment type="caution">
    <text evidence="2">The sequence shown here is derived from an EMBL/GenBank/DDBJ whole genome shotgun (WGS) entry which is preliminary data.</text>
</comment>
<dbReference type="RefSeq" id="WP_266123235.1">
    <property type="nucleotide sequence ID" value="NZ_JAJHNU010000003.1"/>
</dbReference>
<protein>
    <recommendedName>
        <fullName evidence="4">Flp pilus-assembly TadG-like N-terminal domain-containing protein</fullName>
    </recommendedName>
</protein>
<keyword evidence="1" id="KW-0812">Transmembrane</keyword>
<feature type="transmembrane region" description="Helical" evidence="1">
    <location>
        <begin position="12"/>
        <end position="35"/>
    </location>
</feature>
<keyword evidence="3" id="KW-1185">Reference proteome</keyword>
<reference evidence="2" key="1">
    <citation type="submission" date="2021-11" db="EMBL/GenBank/DDBJ databases">
        <title>Draft genome sequence of Alcaligenes endophyticus type strain CCUG 75668T.</title>
        <authorList>
            <person name="Salva-Serra F."/>
            <person name="Duran R.E."/>
            <person name="Seeger M."/>
            <person name="Moore E.R.B."/>
            <person name="Jaen-Luchoro D."/>
        </authorList>
    </citation>
    <scope>NUCLEOTIDE SEQUENCE</scope>
    <source>
        <strain evidence="2">CCUG 75668</strain>
    </source>
</reference>
<evidence type="ECO:0000256" key="1">
    <source>
        <dbReference type="SAM" id="Phobius"/>
    </source>
</evidence>
<proteinExistence type="predicted"/>
<keyword evidence="1" id="KW-1133">Transmembrane helix</keyword>